<dbReference type="Proteomes" id="UP000515135">
    <property type="component" value="Unplaced"/>
</dbReference>
<keyword evidence="2" id="KW-1133">Transmembrane helix</keyword>
<dbReference type="InterPro" id="IPR026845">
    <property type="entry name" value="NXPH/NXPE"/>
</dbReference>
<evidence type="ECO:0000313" key="4">
    <source>
        <dbReference type="Proteomes" id="UP000515135"/>
    </source>
</evidence>
<dbReference type="InterPro" id="IPR013783">
    <property type="entry name" value="Ig-like_fold"/>
</dbReference>
<gene>
    <name evidence="5" type="primary">LOC109461515</name>
</gene>
<dbReference type="KEGG" id="bbel:109461515"/>
<evidence type="ECO:0000256" key="2">
    <source>
        <dbReference type="SAM" id="Phobius"/>
    </source>
</evidence>
<keyword evidence="4" id="KW-1185">Reference proteome</keyword>
<dbReference type="PANTHER" id="PTHR16165:SF5">
    <property type="entry name" value="NXPE FAMILY MEMBER 3"/>
    <property type="match status" value="1"/>
</dbReference>
<evidence type="ECO:0000259" key="3">
    <source>
        <dbReference type="Pfam" id="PF24536"/>
    </source>
</evidence>
<dbReference type="GeneID" id="109461515"/>
<name>A0A6P4XAK0_BRABE</name>
<protein>
    <submittedName>
        <fullName evidence="5">NXPE family member 3-like</fullName>
    </submittedName>
</protein>
<dbReference type="OrthoDB" id="2112051at2759"/>
<feature type="domain" description="NXPE C-terminal" evidence="3">
    <location>
        <begin position="304"/>
        <end position="525"/>
    </location>
</feature>
<dbReference type="SUPFAM" id="SSF81296">
    <property type="entry name" value="E set domains"/>
    <property type="match status" value="1"/>
</dbReference>
<dbReference type="InterPro" id="IPR057106">
    <property type="entry name" value="NXPE4_C"/>
</dbReference>
<dbReference type="Pfam" id="PF24536">
    <property type="entry name" value="NXPE4_C"/>
    <property type="match status" value="1"/>
</dbReference>
<keyword evidence="2" id="KW-0472">Membrane</keyword>
<accession>A0A6P4XAK0</accession>
<sequence length="527" mass="60840">MGKNAILTTAMSILMGFCLVGTLYVQQLSTVPSSSPVVQPDSVLSRLWHHQQNGSVDYERVTKSENFVISVVNPRPWYRVGRHLSIKIVAMDTRGRPKTYGGDLIRAKVYTRSPVQASTSGKVTDFGNGTYVANFFLSFPGKVSVAVKLVHSSEAVQVLRRLQDISRRIMVCGFQEENSDVTEWMQCSNTPQESLSLRDVCDFSKPRLNVSFYCERPRASSCKSFLGCHRDHAATLELQANIATEEERQLFPRDRDLPEEIPRNISLQVKGKRRLRKMQGKQLPLCGPRLPQTASEGYWYNGTWTSLRCQVRRFRTIESVAECLQNKTLYFRGDSTIRQWFRYLMLFLNLQQQGRGAQPIYAIDEKHRIKLHFLFHMFPRNQMPLMNANDMEYVAEELDGIVGGRDVVILISLWGHFMAEPIPTFRTRLYGIRHAIQRLHSRYPDTKVIWRTPNSGHHLQFRHFVENGDWYAYQLFDIVYEILGDLNISIINVKDMSESMWYNDDMHPPNDVIENHIDLVLSHICSV</sequence>
<organism evidence="4 5">
    <name type="scientific">Branchiostoma belcheri</name>
    <name type="common">Amphioxus</name>
    <dbReference type="NCBI Taxonomy" id="7741"/>
    <lineage>
        <taxon>Eukaryota</taxon>
        <taxon>Metazoa</taxon>
        <taxon>Chordata</taxon>
        <taxon>Cephalochordata</taxon>
        <taxon>Leptocardii</taxon>
        <taxon>Amphioxiformes</taxon>
        <taxon>Branchiostomatidae</taxon>
        <taxon>Branchiostoma</taxon>
    </lineage>
</organism>
<keyword evidence="2" id="KW-0812">Transmembrane</keyword>
<dbReference type="InterPro" id="IPR014756">
    <property type="entry name" value="Ig_E-set"/>
</dbReference>
<dbReference type="Pfam" id="PF06312">
    <property type="entry name" value="Neurexophilin"/>
    <property type="match status" value="1"/>
</dbReference>
<evidence type="ECO:0000313" key="5">
    <source>
        <dbReference type="RefSeq" id="XP_019613455.1"/>
    </source>
</evidence>
<dbReference type="Gene3D" id="2.60.40.10">
    <property type="entry name" value="Immunoglobulins"/>
    <property type="match status" value="1"/>
</dbReference>
<evidence type="ECO:0000256" key="1">
    <source>
        <dbReference type="ARBA" id="ARBA00005431"/>
    </source>
</evidence>
<dbReference type="RefSeq" id="XP_019613455.1">
    <property type="nucleotide sequence ID" value="XM_019757896.1"/>
</dbReference>
<dbReference type="PANTHER" id="PTHR16165">
    <property type="entry name" value="NXPE FAMILY MEMBER"/>
    <property type="match status" value="1"/>
</dbReference>
<feature type="transmembrane region" description="Helical" evidence="2">
    <location>
        <begin position="5"/>
        <end position="25"/>
    </location>
</feature>
<dbReference type="AlphaFoldDB" id="A0A6P4XAK0"/>
<comment type="similarity">
    <text evidence="1">Belongs to the NXPE family.</text>
</comment>
<proteinExistence type="inferred from homology"/>
<reference evidence="5" key="1">
    <citation type="submission" date="2025-08" db="UniProtKB">
        <authorList>
            <consortium name="RefSeq"/>
        </authorList>
    </citation>
    <scope>IDENTIFICATION</scope>
    <source>
        <tissue evidence="5">Gonad</tissue>
    </source>
</reference>